<dbReference type="Proteomes" id="UP001279553">
    <property type="component" value="Unassembled WGS sequence"/>
</dbReference>
<proteinExistence type="predicted"/>
<accession>A0AAW9DWQ4</accession>
<reference evidence="1 2" key="1">
    <citation type="submission" date="2023-11" db="EMBL/GenBank/DDBJ databases">
        <title>MicrobeMod: A computational toolkit for identifying prokaryotic methylation and restriction-modification with nanopore sequencing.</title>
        <authorList>
            <person name="Crits-Christoph A."/>
            <person name="Kang S.C."/>
            <person name="Lee H."/>
            <person name="Ostrov N."/>
        </authorList>
    </citation>
    <scope>NUCLEOTIDE SEQUENCE [LARGE SCALE GENOMIC DNA]</scope>
    <source>
        <strain evidence="1 2">DSMZ 700</strain>
    </source>
</reference>
<evidence type="ECO:0000313" key="2">
    <source>
        <dbReference type="Proteomes" id="UP001279553"/>
    </source>
</evidence>
<gene>
    <name evidence="1" type="ORF">SIL87_19960</name>
</gene>
<organism evidence="1 2">
    <name type="scientific">Acidiphilium acidophilum</name>
    <name type="common">Thiobacillus acidophilus</name>
    <dbReference type="NCBI Taxonomy" id="76588"/>
    <lineage>
        <taxon>Bacteria</taxon>
        <taxon>Pseudomonadati</taxon>
        <taxon>Pseudomonadota</taxon>
        <taxon>Alphaproteobacteria</taxon>
        <taxon>Acetobacterales</taxon>
        <taxon>Acidocellaceae</taxon>
        <taxon>Acidiphilium</taxon>
    </lineage>
</organism>
<dbReference type="AlphaFoldDB" id="A0AAW9DWQ4"/>
<comment type="caution">
    <text evidence="1">The sequence shown here is derived from an EMBL/GenBank/DDBJ whole genome shotgun (WGS) entry which is preliminary data.</text>
</comment>
<dbReference type="RefSeq" id="WP_319615879.1">
    <property type="nucleotide sequence ID" value="NZ_JAWXYB010000018.1"/>
</dbReference>
<keyword evidence="2" id="KW-1185">Reference proteome</keyword>
<evidence type="ECO:0000313" key="1">
    <source>
        <dbReference type="EMBL" id="MDX5933031.1"/>
    </source>
</evidence>
<name>A0AAW9DWQ4_ACIAO</name>
<dbReference type="EMBL" id="JAWXYB010000018">
    <property type="protein sequence ID" value="MDX5933031.1"/>
    <property type="molecule type" value="Genomic_DNA"/>
</dbReference>
<protein>
    <submittedName>
        <fullName evidence="1">Uncharacterized protein</fullName>
    </submittedName>
</protein>
<sequence length="111" mass="12440">MLIRNKDIPWGPTESLARIGASTGFCTIPVSARYRKYRVATADARESGRHIGHAMGNEMDDLTLPLDLTVNRDHARRQNDTPLFFVEIWPNDEIGALPRLKCSRGVTCCLT</sequence>